<dbReference type="InterPro" id="IPR021994">
    <property type="entry name" value="DUF3592"/>
</dbReference>
<sequence length="163" mass="18473">MEDKAKPQRKSESGRSAYLKIWWMRFLLPPIALIAWWYFAATVVSAYHLAKEGVVVSGEVTETETGRRTDYMTLRFTTSDGRQVEATVAAPKSCGMSRAGDTIKVRYLPSDPHVAQDACDSARYRLSWVAFLVAAVMSAVSAQVWRLWLRHRKSGRLPTEYQI</sequence>
<keyword evidence="1" id="KW-0472">Membrane</keyword>
<organism evidence="3 4">
    <name type="scientific">Virgisporangium aurantiacum</name>
    <dbReference type="NCBI Taxonomy" id="175570"/>
    <lineage>
        <taxon>Bacteria</taxon>
        <taxon>Bacillati</taxon>
        <taxon>Actinomycetota</taxon>
        <taxon>Actinomycetes</taxon>
        <taxon>Micromonosporales</taxon>
        <taxon>Micromonosporaceae</taxon>
        <taxon>Virgisporangium</taxon>
    </lineage>
</organism>
<evidence type="ECO:0000259" key="2">
    <source>
        <dbReference type="Pfam" id="PF12158"/>
    </source>
</evidence>
<keyword evidence="4" id="KW-1185">Reference proteome</keyword>
<gene>
    <name evidence="3" type="ORF">Vau01_098900</name>
</gene>
<feature type="transmembrane region" description="Helical" evidence="1">
    <location>
        <begin position="21"/>
        <end position="39"/>
    </location>
</feature>
<dbReference type="RefSeq" id="WP_204007983.1">
    <property type="nucleotide sequence ID" value="NZ_BOPG01000077.1"/>
</dbReference>
<feature type="domain" description="DUF3592" evidence="2">
    <location>
        <begin position="52"/>
        <end position="115"/>
    </location>
</feature>
<feature type="transmembrane region" description="Helical" evidence="1">
    <location>
        <begin position="128"/>
        <end position="149"/>
    </location>
</feature>
<evidence type="ECO:0000313" key="4">
    <source>
        <dbReference type="Proteomes" id="UP000612585"/>
    </source>
</evidence>
<dbReference type="EMBL" id="BOPG01000077">
    <property type="protein sequence ID" value="GIJ62374.1"/>
    <property type="molecule type" value="Genomic_DNA"/>
</dbReference>
<keyword evidence="1" id="KW-0812">Transmembrane</keyword>
<name>A0A8J3ZDV8_9ACTN</name>
<reference evidence="3" key="1">
    <citation type="submission" date="2021-01" db="EMBL/GenBank/DDBJ databases">
        <title>Whole genome shotgun sequence of Virgisporangium aurantiacum NBRC 16421.</title>
        <authorList>
            <person name="Komaki H."/>
            <person name="Tamura T."/>
        </authorList>
    </citation>
    <scope>NUCLEOTIDE SEQUENCE</scope>
    <source>
        <strain evidence="3">NBRC 16421</strain>
    </source>
</reference>
<comment type="caution">
    <text evidence="3">The sequence shown here is derived from an EMBL/GenBank/DDBJ whole genome shotgun (WGS) entry which is preliminary data.</text>
</comment>
<proteinExistence type="predicted"/>
<dbReference type="AlphaFoldDB" id="A0A8J3ZDV8"/>
<keyword evidence="1" id="KW-1133">Transmembrane helix</keyword>
<dbReference type="Pfam" id="PF12158">
    <property type="entry name" value="DUF3592"/>
    <property type="match status" value="1"/>
</dbReference>
<accession>A0A8J3ZDV8</accession>
<evidence type="ECO:0000313" key="3">
    <source>
        <dbReference type="EMBL" id="GIJ62374.1"/>
    </source>
</evidence>
<protein>
    <recommendedName>
        <fullName evidence="2">DUF3592 domain-containing protein</fullName>
    </recommendedName>
</protein>
<dbReference type="Proteomes" id="UP000612585">
    <property type="component" value="Unassembled WGS sequence"/>
</dbReference>
<evidence type="ECO:0000256" key="1">
    <source>
        <dbReference type="SAM" id="Phobius"/>
    </source>
</evidence>